<proteinExistence type="inferred from homology"/>
<keyword evidence="7" id="KW-0969">Cilium</keyword>
<dbReference type="PIRSF" id="PIRSF039090">
    <property type="entry name" value="Flis"/>
    <property type="match status" value="1"/>
</dbReference>
<protein>
    <recommendedName>
        <fullName evidence="6">Flagellar secretion chaperone FliS</fullName>
    </recommendedName>
</protein>
<dbReference type="PANTHER" id="PTHR34773:SF1">
    <property type="entry name" value="FLAGELLAR SECRETION CHAPERONE FLIS"/>
    <property type="match status" value="1"/>
</dbReference>
<comment type="caution">
    <text evidence="7">The sequence shown here is derived from an EMBL/GenBank/DDBJ whole genome shotgun (WGS) entry which is preliminary data.</text>
</comment>
<organism evidence="7 8">
    <name type="scientific">Vogesella indigofera</name>
    <name type="common">Pseudomonas indigofera</name>
    <dbReference type="NCBI Taxonomy" id="45465"/>
    <lineage>
        <taxon>Bacteria</taxon>
        <taxon>Pseudomonadati</taxon>
        <taxon>Pseudomonadota</taxon>
        <taxon>Betaproteobacteria</taxon>
        <taxon>Neisseriales</taxon>
        <taxon>Chromobacteriaceae</taxon>
        <taxon>Vogesella</taxon>
    </lineage>
</organism>
<sequence length="147" mass="15641">MALSRHMQAAYGRSALETEVLVATPHKLVLMLLDGALQAIRRAKIAMEAGQVADKGMLIGKAISIVDEGLRLALDHEKGGDIASNLDQLYEYCTRQLFQANISNDPALLDQVCALLNEIRDAWVQIGVPANAQGSAPGDAGKVYGAA</sequence>
<evidence type="ECO:0000256" key="4">
    <source>
        <dbReference type="ARBA" id="ARBA00022795"/>
    </source>
</evidence>
<dbReference type="PANTHER" id="PTHR34773">
    <property type="entry name" value="FLAGELLAR SECRETION CHAPERONE FLIS"/>
    <property type="match status" value="1"/>
</dbReference>
<keyword evidence="7" id="KW-0282">Flagellum</keyword>
<dbReference type="SUPFAM" id="SSF101116">
    <property type="entry name" value="Flagellar export chaperone FliS"/>
    <property type="match status" value="1"/>
</dbReference>
<dbReference type="RefSeq" id="WP_120809286.1">
    <property type="nucleotide sequence ID" value="NZ_RBID01000002.1"/>
</dbReference>
<gene>
    <name evidence="7" type="ORF">C8E02_0172</name>
</gene>
<accession>A0A495BL02</accession>
<dbReference type="NCBIfam" id="TIGR00208">
    <property type="entry name" value="fliS"/>
    <property type="match status" value="1"/>
</dbReference>
<dbReference type="GO" id="GO:0071973">
    <property type="term" value="P:bacterial-type flagellum-dependent cell motility"/>
    <property type="evidence" value="ECO:0007669"/>
    <property type="project" value="TreeGrafter"/>
</dbReference>
<comment type="similarity">
    <text evidence="2 6">Belongs to the FliS family.</text>
</comment>
<dbReference type="Pfam" id="PF02561">
    <property type="entry name" value="FliS"/>
    <property type="match status" value="1"/>
</dbReference>
<evidence type="ECO:0000256" key="3">
    <source>
        <dbReference type="ARBA" id="ARBA00022490"/>
    </source>
</evidence>
<keyword evidence="7" id="KW-0966">Cell projection</keyword>
<evidence type="ECO:0000256" key="5">
    <source>
        <dbReference type="ARBA" id="ARBA00023186"/>
    </source>
</evidence>
<evidence type="ECO:0000256" key="1">
    <source>
        <dbReference type="ARBA" id="ARBA00004514"/>
    </source>
</evidence>
<evidence type="ECO:0000256" key="6">
    <source>
        <dbReference type="PIRNR" id="PIRNR039090"/>
    </source>
</evidence>
<keyword evidence="3 6" id="KW-0963">Cytoplasm</keyword>
<dbReference type="GO" id="GO:0044780">
    <property type="term" value="P:bacterial-type flagellum assembly"/>
    <property type="evidence" value="ECO:0007669"/>
    <property type="project" value="InterPro"/>
</dbReference>
<dbReference type="EMBL" id="RBID01000002">
    <property type="protein sequence ID" value="RKQ62116.1"/>
    <property type="molecule type" value="Genomic_DNA"/>
</dbReference>
<dbReference type="CDD" id="cd16098">
    <property type="entry name" value="FliS"/>
    <property type="match status" value="1"/>
</dbReference>
<evidence type="ECO:0000256" key="2">
    <source>
        <dbReference type="ARBA" id="ARBA00008787"/>
    </source>
</evidence>
<dbReference type="Proteomes" id="UP000279384">
    <property type="component" value="Unassembled WGS sequence"/>
</dbReference>
<evidence type="ECO:0000313" key="8">
    <source>
        <dbReference type="Proteomes" id="UP000279384"/>
    </source>
</evidence>
<dbReference type="AlphaFoldDB" id="A0A495BL02"/>
<reference evidence="7 8" key="1">
    <citation type="submission" date="2018-10" db="EMBL/GenBank/DDBJ databases">
        <title>Genomic Encyclopedia of Type Strains, Phase IV (KMG-IV): sequencing the most valuable type-strain genomes for metagenomic binning, comparative biology and taxonomic classification.</title>
        <authorList>
            <person name="Goeker M."/>
        </authorList>
    </citation>
    <scope>NUCLEOTIDE SEQUENCE [LARGE SCALE GENOMIC DNA]</scope>
    <source>
        <strain evidence="7 8">DSM 3303</strain>
    </source>
</reference>
<dbReference type="GO" id="GO:0005829">
    <property type="term" value="C:cytosol"/>
    <property type="evidence" value="ECO:0007669"/>
    <property type="project" value="UniProtKB-SubCell"/>
</dbReference>
<comment type="subcellular location">
    <subcellularLocation>
        <location evidence="1 6">Cytoplasm</location>
        <location evidence="1 6">Cytosol</location>
    </subcellularLocation>
</comment>
<keyword evidence="5" id="KW-0143">Chaperone</keyword>
<evidence type="ECO:0000313" key="7">
    <source>
        <dbReference type="EMBL" id="RKQ62116.1"/>
    </source>
</evidence>
<keyword evidence="4 6" id="KW-1005">Bacterial flagellum biogenesis</keyword>
<dbReference type="Gene3D" id="1.20.120.340">
    <property type="entry name" value="Flagellar protein FliS"/>
    <property type="match status" value="1"/>
</dbReference>
<dbReference type="InterPro" id="IPR003713">
    <property type="entry name" value="FliS"/>
</dbReference>
<name>A0A495BL02_VOGIN</name>
<dbReference type="InterPro" id="IPR036584">
    <property type="entry name" value="FliS_sf"/>
</dbReference>